<gene>
    <name evidence="2" type="ORF">ABUL08_05225</name>
    <name evidence="1" type="ORF">VK199_05190</name>
</gene>
<dbReference type="AlphaFoldDB" id="A0AAU7MB09"/>
<sequence>MHPGTLHREGTVAELTRTLPAVIRFSLPAGAPALPLQAAVNADGKVVVETLGLQKDLYLLLRWAQDHAVELQGLEAGPTRLDDIFRAIST</sequence>
<proteinExistence type="predicted"/>
<accession>A0AAU7MB09</accession>
<dbReference type="RefSeq" id="WP_350935023.1">
    <property type="nucleotide sequence ID" value="NZ_CP157762.1"/>
</dbReference>
<name>A0AAU7MB09_9ACTN</name>
<organism evidence="1">
    <name type="scientific">Micromonospora sp. CCTCC AA 2012012</name>
    <dbReference type="NCBI Taxonomy" id="3111921"/>
    <lineage>
        <taxon>Bacteria</taxon>
        <taxon>Bacillati</taxon>
        <taxon>Actinomycetota</taxon>
        <taxon>Actinomycetes</taxon>
        <taxon>Micromonosporales</taxon>
        <taxon>Micromonosporaceae</taxon>
        <taxon>Micromonospora</taxon>
    </lineage>
</organism>
<evidence type="ECO:0000313" key="1">
    <source>
        <dbReference type="EMBL" id="XBP94792.1"/>
    </source>
</evidence>
<dbReference type="EMBL" id="CP157762">
    <property type="protein sequence ID" value="XBP94792.1"/>
    <property type="molecule type" value="Genomic_DNA"/>
</dbReference>
<dbReference type="EMBL" id="CP159342">
    <property type="protein sequence ID" value="XCH75494.1"/>
    <property type="molecule type" value="Genomic_DNA"/>
</dbReference>
<protein>
    <submittedName>
        <fullName evidence="1">Uncharacterized protein</fullName>
    </submittedName>
</protein>
<reference evidence="1" key="1">
    <citation type="submission" date="2024-01" db="EMBL/GenBank/DDBJ databases">
        <title>The genome sequence of Micromonospora mangrovi CCTCC AA 2012012.</title>
        <authorList>
            <person name="Gao J."/>
        </authorList>
    </citation>
    <scope>NUCLEOTIDE SEQUENCE</scope>
    <source>
        <strain evidence="1">CCTCC AA 2012012</strain>
    </source>
</reference>
<reference evidence="2" key="2">
    <citation type="submission" date="2024-06" db="EMBL/GenBank/DDBJ databases">
        <title>Micromonospora mangrovi CCTCC AA 2012012 genome sequences.</title>
        <authorList>
            <person name="Gao J."/>
        </authorList>
    </citation>
    <scope>NUCLEOTIDE SEQUENCE</scope>
    <source>
        <strain evidence="2">CCTCC AA 2012012</strain>
    </source>
</reference>
<evidence type="ECO:0000313" key="2">
    <source>
        <dbReference type="EMBL" id="XCH75494.1"/>
    </source>
</evidence>